<accession>A0A7M1QU15</accession>
<proteinExistence type="predicted"/>
<evidence type="ECO:0000313" key="3">
    <source>
        <dbReference type="Proteomes" id="UP000595053"/>
    </source>
</evidence>
<name>A0A7M1QU15_9ACTO</name>
<organism evidence="2 3">
    <name type="scientific">Trueperella pecoris</name>
    <dbReference type="NCBI Taxonomy" id="2733571"/>
    <lineage>
        <taxon>Bacteria</taxon>
        <taxon>Bacillati</taxon>
        <taxon>Actinomycetota</taxon>
        <taxon>Actinomycetes</taxon>
        <taxon>Actinomycetales</taxon>
        <taxon>Actinomycetaceae</taxon>
        <taxon>Trueperella</taxon>
    </lineage>
</organism>
<evidence type="ECO:0008006" key="4">
    <source>
        <dbReference type="Google" id="ProtNLM"/>
    </source>
</evidence>
<keyword evidence="3" id="KW-1185">Reference proteome</keyword>
<reference evidence="2 3" key="1">
    <citation type="submission" date="2020-10" db="EMBL/GenBank/DDBJ databases">
        <title>Trueperella pecoris sp. nov. isolated from bovine and porcine specimens.</title>
        <authorList>
            <person name="Schoenecker L."/>
            <person name="Schnydrig P."/>
            <person name="Brodard I."/>
            <person name="Thomann A."/>
            <person name="Hemphill A."/>
            <person name="Rodriguez-Campos S."/>
            <person name="Perreten V."/>
            <person name="Jores J."/>
            <person name="Kittl S."/>
        </authorList>
    </citation>
    <scope>NUCLEOTIDE SEQUENCE [LARGE SCALE GENOMIC DNA]</scope>
    <source>
        <strain evidence="2 3">15A0121</strain>
    </source>
</reference>
<sequence length="445" mass="47720">MSDKGDFFVVRKGATAVPNSLIHNKDLSYQALALALVSLSMPAGAKVGYRQLKGRGLGEAATRKALLELEEHHLRFRFRTRHEGKIRDVTVVSDVPLTVGQARAEIVQRVSNQALSSREVLACVSHPGEDAGIEQVAPQDALPEVAAEAVTMSATSAQETSADPVDNHRAVPVTARCDQHKRLPVDNCEVQGADLREYAVSAGRTVPRSTVARSAEAHITKVISKSSLRSDNSNQTSAGRVVGDGVVWAALPEVWWGWLGRSARERVVQVVQAGLSAGWTPEAIRARLAGNALPPRDQVRNLEGLIISRVRSVMEAGVPTATRHETRSERVARMAAALEEIAEGQSPLNSRAQLLRVLGIWNEFDIQSDGSLNALAERAYEVAKAANGSVEPRSSGHIPPYSASTDDGNSTGCDRFSPPTGEGAKHVCGTSVSPLKGKFHATKRN</sequence>
<dbReference type="AlphaFoldDB" id="A0A7M1QU15"/>
<dbReference type="EMBL" id="CP063213">
    <property type="protein sequence ID" value="QOR45540.1"/>
    <property type="molecule type" value="Genomic_DNA"/>
</dbReference>
<dbReference type="RefSeq" id="WP_197551090.1">
    <property type="nucleotide sequence ID" value="NZ_CP063213.1"/>
</dbReference>
<feature type="region of interest" description="Disordered" evidence="1">
    <location>
        <begin position="386"/>
        <end position="430"/>
    </location>
</feature>
<dbReference type="Proteomes" id="UP000595053">
    <property type="component" value="Chromosome"/>
</dbReference>
<feature type="compositionally biased region" description="Polar residues" evidence="1">
    <location>
        <begin position="402"/>
        <end position="412"/>
    </location>
</feature>
<evidence type="ECO:0000313" key="2">
    <source>
        <dbReference type="EMBL" id="QOR45540.1"/>
    </source>
</evidence>
<accession>A0A8A5U3T3</accession>
<evidence type="ECO:0000256" key="1">
    <source>
        <dbReference type="SAM" id="MobiDB-lite"/>
    </source>
</evidence>
<protein>
    <recommendedName>
        <fullName evidence="4">Helix-turn-helix domain-containing protein</fullName>
    </recommendedName>
</protein>
<gene>
    <name evidence="2" type="ORF">INS88_09850</name>
</gene>